<dbReference type="Pfam" id="PF13452">
    <property type="entry name" value="FAS1_DH_region"/>
    <property type="match status" value="1"/>
</dbReference>
<reference evidence="2 3" key="1">
    <citation type="journal article" date="2010" name="Int. J. Syst. Evol. Microbiol.">
        <title>Bacillus horneckiae sp. nov., isolated from a spacecraft-assembly clean room.</title>
        <authorList>
            <person name="Vaishampayan P."/>
            <person name="Probst A."/>
            <person name="Krishnamurthi S."/>
            <person name="Ghosh S."/>
            <person name="Osman S."/>
            <person name="McDowall A."/>
            <person name="Ruckmani A."/>
            <person name="Mayilraj S."/>
            <person name="Venkateswaran K."/>
        </authorList>
    </citation>
    <scope>NUCLEOTIDE SEQUENCE [LARGE SCALE GENOMIC DNA]</scope>
    <source>
        <strain evidence="3">1PO1SC</strain>
    </source>
</reference>
<comment type="caution">
    <text evidence="2">The sequence shown here is derived from an EMBL/GenBank/DDBJ whole genome shotgun (WGS) entry which is preliminary data.</text>
</comment>
<gene>
    <name evidence="2" type="ORF">CWS20_05090</name>
</gene>
<sequence length="135" mass="14890">MAAALEEKIGLKLTPATFKVESGKIKEFALAIGDLKEEYLSGEKVPPTFPTVIDFWSEGDSTSALLGVNMEKVLHGGQEYEYLAEIKAGDEITITGEVENVYSKASMNFFVIKKEYVNQNGETVLIAKSTIIERH</sequence>
<evidence type="ECO:0000313" key="3">
    <source>
        <dbReference type="Proteomes" id="UP000233343"/>
    </source>
</evidence>
<feature type="domain" description="FAS1-like dehydratase" evidence="1">
    <location>
        <begin position="9"/>
        <end position="125"/>
    </location>
</feature>
<dbReference type="InterPro" id="IPR039569">
    <property type="entry name" value="FAS1-like_DH_region"/>
</dbReference>
<dbReference type="Proteomes" id="UP000233343">
    <property type="component" value="Unassembled WGS sequence"/>
</dbReference>
<proteinExistence type="predicted"/>
<keyword evidence="3" id="KW-1185">Reference proteome</keyword>
<protein>
    <recommendedName>
        <fullName evidence="1">FAS1-like dehydratase domain-containing protein</fullName>
    </recommendedName>
</protein>
<dbReference type="RefSeq" id="WP_066199367.1">
    <property type="nucleotide sequence ID" value="NZ_JAMAUX010000002.1"/>
</dbReference>
<name>A0A2N0ZLJ0_9BACI</name>
<evidence type="ECO:0000259" key="1">
    <source>
        <dbReference type="Pfam" id="PF13452"/>
    </source>
</evidence>
<dbReference type="Gene3D" id="3.10.129.10">
    <property type="entry name" value="Hotdog Thioesterase"/>
    <property type="match status" value="1"/>
</dbReference>
<dbReference type="EMBL" id="PISD01000008">
    <property type="protein sequence ID" value="PKG30369.1"/>
    <property type="molecule type" value="Genomic_DNA"/>
</dbReference>
<organism evidence="2 3">
    <name type="scientific">Cytobacillus horneckiae</name>
    <dbReference type="NCBI Taxonomy" id="549687"/>
    <lineage>
        <taxon>Bacteria</taxon>
        <taxon>Bacillati</taxon>
        <taxon>Bacillota</taxon>
        <taxon>Bacilli</taxon>
        <taxon>Bacillales</taxon>
        <taxon>Bacillaceae</taxon>
        <taxon>Cytobacillus</taxon>
    </lineage>
</organism>
<accession>A0A2N0ZLJ0</accession>
<dbReference type="SUPFAM" id="SSF54637">
    <property type="entry name" value="Thioesterase/thiol ester dehydrase-isomerase"/>
    <property type="match status" value="1"/>
</dbReference>
<dbReference type="AlphaFoldDB" id="A0A2N0ZLJ0"/>
<evidence type="ECO:0000313" key="2">
    <source>
        <dbReference type="EMBL" id="PKG30369.1"/>
    </source>
</evidence>
<dbReference type="InterPro" id="IPR029069">
    <property type="entry name" value="HotDog_dom_sf"/>
</dbReference>